<evidence type="ECO:0000256" key="1">
    <source>
        <dbReference type="ARBA" id="ARBA00002668"/>
    </source>
</evidence>
<dbReference type="GO" id="GO:0031146">
    <property type="term" value="P:SCF-dependent proteasomal ubiquitin-dependent protein catabolic process"/>
    <property type="evidence" value="ECO:0007669"/>
    <property type="project" value="TreeGrafter"/>
</dbReference>
<dbReference type="AlphaFoldDB" id="A0A2U1NTM0"/>
<dbReference type="GO" id="GO:0019005">
    <property type="term" value="C:SCF ubiquitin ligase complex"/>
    <property type="evidence" value="ECO:0007669"/>
    <property type="project" value="TreeGrafter"/>
</dbReference>
<dbReference type="SMART" id="SM00875">
    <property type="entry name" value="BACK"/>
    <property type="match status" value="1"/>
</dbReference>
<dbReference type="InterPro" id="IPR006553">
    <property type="entry name" value="Leu-rich_rpt_Cys-con_subtyp"/>
</dbReference>
<protein>
    <submittedName>
        <fullName evidence="3">BTB/POZ domain-containing protein FBL11</fullName>
    </submittedName>
</protein>
<accession>A0A2U1NTM0</accession>
<dbReference type="Pfam" id="PF07707">
    <property type="entry name" value="BACK"/>
    <property type="match status" value="1"/>
</dbReference>
<feature type="domain" description="BACK" evidence="2">
    <location>
        <begin position="108"/>
        <end position="210"/>
    </location>
</feature>
<dbReference type="PANTHER" id="PTHR13318">
    <property type="entry name" value="PARTNER OF PAIRED, ISOFORM B-RELATED"/>
    <property type="match status" value="1"/>
</dbReference>
<dbReference type="Proteomes" id="UP000245207">
    <property type="component" value="Unassembled WGS sequence"/>
</dbReference>
<dbReference type="Gene3D" id="3.80.10.10">
    <property type="entry name" value="Ribonuclease Inhibitor"/>
    <property type="match status" value="2"/>
</dbReference>
<dbReference type="SMART" id="SM00367">
    <property type="entry name" value="LRR_CC"/>
    <property type="match status" value="4"/>
</dbReference>
<proteinExistence type="predicted"/>
<comment type="function">
    <text evidence="1">May act as a substrate-specific adapter of an E3 ubiquitin-protein ligase complex (CUL3-RBX1-BTB) which mediates the ubiquitination and subsequent proteasomal degradation of target proteins.</text>
</comment>
<dbReference type="Gene3D" id="1.25.40.420">
    <property type="match status" value="1"/>
</dbReference>
<dbReference type="PANTHER" id="PTHR13318:SF71">
    <property type="entry name" value="BTB_POZ DOMAIN-CONTAINING PROTEIN FBL11"/>
    <property type="match status" value="1"/>
</dbReference>
<dbReference type="InterPro" id="IPR032675">
    <property type="entry name" value="LRR_dom_sf"/>
</dbReference>
<keyword evidence="4" id="KW-1185">Reference proteome</keyword>
<dbReference type="InterPro" id="IPR011705">
    <property type="entry name" value="BACK"/>
</dbReference>
<organism evidence="3 4">
    <name type="scientific">Artemisia annua</name>
    <name type="common">Sweet wormwood</name>
    <dbReference type="NCBI Taxonomy" id="35608"/>
    <lineage>
        <taxon>Eukaryota</taxon>
        <taxon>Viridiplantae</taxon>
        <taxon>Streptophyta</taxon>
        <taxon>Embryophyta</taxon>
        <taxon>Tracheophyta</taxon>
        <taxon>Spermatophyta</taxon>
        <taxon>Magnoliopsida</taxon>
        <taxon>eudicotyledons</taxon>
        <taxon>Gunneridae</taxon>
        <taxon>Pentapetalae</taxon>
        <taxon>asterids</taxon>
        <taxon>campanulids</taxon>
        <taxon>Asterales</taxon>
        <taxon>Asteraceae</taxon>
        <taxon>Asteroideae</taxon>
        <taxon>Anthemideae</taxon>
        <taxon>Artemisiinae</taxon>
        <taxon>Artemisia</taxon>
    </lineage>
</organism>
<sequence>MMYILLPFMAKKLWVAIRTDVNNLTFSMLYIIVSDPDVEVLVQWDQQTFLSLVASLFGAPLDVTSENFLSLFKGALYFGMEMVLLKCRTWLTDAVSASRTPLVQLNDLFSIWEFGSEIVNYLRELCTSYLAKNFIWAISCNSFVNAPHDLLLSTIKRPELTVDSEKQLCDALLAWVTANKEQCTEDVCVNLLKEIRMSLLPLWFTAGKNTRGSFLSTCCSDTFYGANFLLKQPSACCMDALADGDLLNLRIRLSEFTQRVDLSSCLQIKPAILLLSMLPLSDIFEPVLRKRVEKLLMNHEPRNRNAFRISWEICPKLTFEAVHEIDTSNCPMLHLEIAIECFSKSFPSLKTLKATNHLEFRTTKLFQLVKRCPLLCDVDLTVDVSPVIPTRVSVLSSFGSSGSGGSSLAASWSYISGPFPSNITKLTLEGRNDVTDFDLRSISDICVSLTYLSIKGCASVSDAAISSLICKCLKLTSIVACDTLFGQQSIIALCSPNASCDDVVEDTGKRSNLQMLHIGGCKGINVNSFSKLMCQAYLLKSLCLRESEGVDDGLFSFVGSSLEVLDVSNTKVSAGAVAHVISRNTGLKCLKARGCHNLLQQQSRNGGGNFQSKNLYSALGKCCRLDEVSVGWGFSYLNLEALKASVSLLKTIEVGLGGSLGQDGLKFLPVVCPSLESVALYFQVISDQLIMNLLDSLRNLKSFAMCHCLGEISSSSFSVSMPNLRKLRLERVAPWLNNDDLINLSQNCSNLIELSLLGCRHLNSESQKIISSGWPGLISIHLEECGEVTSNGVMSLFDCYALEDILLRHNGSGIQKGFIGDAVVKLPMLRKMSLDICDAKHKDFDIPEFDDRHFLSHVKIARCKLQRCSFDLQHVRAPRLPVHMETLVLAWDSKRLTRTLVKERV</sequence>
<evidence type="ECO:0000259" key="2">
    <source>
        <dbReference type="SMART" id="SM00875"/>
    </source>
</evidence>
<evidence type="ECO:0000313" key="3">
    <source>
        <dbReference type="EMBL" id="PWA76807.1"/>
    </source>
</evidence>
<dbReference type="STRING" id="35608.A0A2U1NTM0"/>
<gene>
    <name evidence="3" type="ORF">CTI12_AA227810</name>
</gene>
<dbReference type="SUPFAM" id="SSF52047">
    <property type="entry name" value="RNI-like"/>
    <property type="match status" value="2"/>
</dbReference>
<dbReference type="EMBL" id="PKPP01002219">
    <property type="protein sequence ID" value="PWA76807.1"/>
    <property type="molecule type" value="Genomic_DNA"/>
</dbReference>
<dbReference type="OrthoDB" id="775260at2759"/>
<name>A0A2U1NTM0_ARTAN</name>
<evidence type="ECO:0000313" key="4">
    <source>
        <dbReference type="Proteomes" id="UP000245207"/>
    </source>
</evidence>
<reference evidence="3 4" key="1">
    <citation type="journal article" date="2018" name="Mol. Plant">
        <title>The genome of Artemisia annua provides insight into the evolution of Asteraceae family and artemisinin biosynthesis.</title>
        <authorList>
            <person name="Shen Q."/>
            <person name="Zhang L."/>
            <person name="Liao Z."/>
            <person name="Wang S."/>
            <person name="Yan T."/>
            <person name="Shi P."/>
            <person name="Liu M."/>
            <person name="Fu X."/>
            <person name="Pan Q."/>
            <person name="Wang Y."/>
            <person name="Lv Z."/>
            <person name="Lu X."/>
            <person name="Zhang F."/>
            <person name="Jiang W."/>
            <person name="Ma Y."/>
            <person name="Chen M."/>
            <person name="Hao X."/>
            <person name="Li L."/>
            <person name="Tang Y."/>
            <person name="Lv G."/>
            <person name="Zhou Y."/>
            <person name="Sun X."/>
            <person name="Brodelius P.E."/>
            <person name="Rose J.K.C."/>
            <person name="Tang K."/>
        </authorList>
    </citation>
    <scope>NUCLEOTIDE SEQUENCE [LARGE SCALE GENOMIC DNA]</scope>
    <source>
        <strain evidence="4">cv. Huhao1</strain>
        <tissue evidence="3">Leaf</tissue>
    </source>
</reference>
<comment type="caution">
    <text evidence="3">The sequence shown here is derived from an EMBL/GenBank/DDBJ whole genome shotgun (WGS) entry which is preliminary data.</text>
</comment>